<keyword evidence="1" id="KW-0489">Methyltransferase</keyword>
<reference evidence="5 6" key="1">
    <citation type="submission" date="2017-04" db="EMBL/GenBank/DDBJ databases">
        <title>A new member of the family Flavobacteriaceae isolated from ascidians.</title>
        <authorList>
            <person name="Chen L."/>
        </authorList>
    </citation>
    <scope>NUCLEOTIDE SEQUENCE [LARGE SCALE GENOMIC DNA]</scope>
    <source>
        <strain evidence="5 6">HQA918</strain>
    </source>
</reference>
<dbReference type="CDD" id="cd02440">
    <property type="entry name" value="AdoMet_MTases"/>
    <property type="match status" value="1"/>
</dbReference>
<proteinExistence type="predicted"/>
<name>A0A2A4GEP4_9FLAO</name>
<dbReference type="InterPro" id="IPR041698">
    <property type="entry name" value="Methyltransf_25"/>
</dbReference>
<dbReference type="RefSeq" id="WP_097442000.1">
    <property type="nucleotide sequence ID" value="NZ_NBWU01000001.1"/>
</dbReference>
<gene>
    <name evidence="5" type="ORF">B7P33_04060</name>
</gene>
<comment type="caution">
    <text evidence="5">The sequence shown here is derived from an EMBL/GenBank/DDBJ whole genome shotgun (WGS) entry which is preliminary data.</text>
</comment>
<sequence>MDESTRKHLGVQEDKPTDWFETLYAGTKEAGAGVPWANMAPHPLFKAWLEQAESGSGKTALVVGCGLGDDALALEAKGYTVTAFDVSDSAIALCKKRFPESQVDFVQADLLAGVPEWHGKFDLVLEIFTIQALPPKYENTLIQNLSDFVSDSGKLLLITEIRKEERSFEKGPPWLLNPSYRKAFEAYGLSEIYHDPRAKAEMGEAIHLTIFKKTKAN</sequence>
<dbReference type="GO" id="GO:0032259">
    <property type="term" value="P:methylation"/>
    <property type="evidence" value="ECO:0007669"/>
    <property type="project" value="UniProtKB-KW"/>
</dbReference>
<dbReference type="Proteomes" id="UP000219559">
    <property type="component" value="Unassembled WGS sequence"/>
</dbReference>
<dbReference type="InterPro" id="IPR029063">
    <property type="entry name" value="SAM-dependent_MTases_sf"/>
</dbReference>
<keyword evidence="2" id="KW-0808">Transferase</keyword>
<keyword evidence="6" id="KW-1185">Reference proteome</keyword>
<dbReference type="OrthoDB" id="9804312at2"/>
<evidence type="ECO:0000313" key="6">
    <source>
        <dbReference type="Proteomes" id="UP000219559"/>
    </source>
</evidence>
<dbReference type="GO" id="GO:0008168">
    <property type="term" value="F:methyltransferase activity"/>
    <property type="evidence" value="ECO:0007669"/>
    <property type="project" value="UniProtKB-KW"/>
</dbReference>
<evidence type="ECO:0000256" key="3">
    <source>
        <dbReference type="ARBA" id="ARBA00022691"/>
    </source>
</evidence>
<accession>A0A2A4GEP4</accession>
<evidence type="ECO:0000313" key="5">
    <source>
        <dbReference type="EMBL" id="PCE66478.1"/>
    </source>
</evidence>
<dbReference type="SUPFAM" id="SSF53335">
    <property type="entry name" value="S-adenosyl-L-methionine-dependent methyltransferases"/>
    <property type="match status" value="1"/>
</dbReference>
<dbReference type="AlphaFoldDB" id="A0A2A4GEP4"/>
<feature type="domain" description="Methyltransferase" evidence="4">
    <location>
        <begin position="61"/>
        <end position="152"/>
    </location>
</feature>
<evidence type="ECO:0000256" key="2">
    <source>
        <dbReference type="ARBA" id="ARBA00022679"/>
    </source>
</evidence>
<dbReference type="EMBL" id="NBWU01000001">
    <property type="protein sequence ID" value="PCE66478.1"/>
    <property type="molecule type" value="Genomic_DNA"/>
</dbReference>
<evidence type="ECO:0000256" key="1">
    <source>
        <dbReference type="ARBA" id="ARBA00022603"/>
    </source>
</evidence>
<protein>
    <recommendedName>
        <fullName evidence="4">Methyltransferase domain-containing protein</fullName>
    </recommendedName>
</protein>
<dbReference type="PANTHER" id="PTHR43464:SF19">
    <property type="entry name" value="UBIQUINONE BIOSYNTHESIS O-METHYLTRANSFERASE, MITOCHONDRIAL"/>
    <property type="match status" value="1"/>
</dbReference>
<organism evidence="5 6">
    <name type="scientific">Sediminicola luteus</name>
    <dbReference type="NCBI Taxonomy" id="319238"/>
    <lineage>
        <taxon>Bacteria</taxon>
        <taxon>Pseudomonadati</taxon>
        <taxon>Bacteroidota</taxon>
        <taxon>Flavobacteriia</taxon>
        <taxon>Flavobacteriales</taxon>
        <taxon>Flavobacteriaceae</taxon>
        <taxon>Sediminicola</taxon>
    </lineage>
</organism>
<evidence type="ECO:0000259" key="4">
    <source>
        <dbReference type="Pfam" id="PF13649"/>
    </source>
</evidence>
<keyword evidence="3" id="KW-0949">S-adenosyl-L-methionine</keyword>
<dbReference type="Pfam" id="PF13649">
    <property type="entry name" value="Methyltransf_25"/>
    <property type="match status" value="1"/>
</dbReference>
<dbReference type="Gene3D" id="3.40.50.150">
    <property type="entry name" value="Vaccinia Virus protein VP39"/>
    <property type="match status" value="1"/>
</dbReference>
<dbReference type="PANTHER" id="PTHR43464">
    <property type="entry name" value="METHYLTRANSFERASE"/>
    <property type="match status" value="1"/>
</dbReference>